<dbReference type="PROSITE" id="PS51935">
    <property type="entry name" value="NLPC_P60"/>
    <property type="match status" value="1"/>
</dbReference>
<dbReference type="Proteomes" id="UP000036867">
    <property type="component" value="Unassembled WGS sequence"/>
</dbReference>
<dbReference type="STRING" id="263475.AMD00_14940"/>
<feature type="domain" description="NlpC/P60" evidence="10">
    <location>
        <begin position="254"/>
        <end position="374"/>
    </location>
</feature>
<keyword evidence="3 8" id="KW-0732">Signal</keyword>
<comment type="similarity">
    <text evidence="1">Belongs to the peptidase C40 family.</text>
</comment>
<feature type="region of interest" description="Disordered" evidence="7">
    <location>
        <begin position="144"/>
        <end position="177"/>
    </location>
</feature>
<feature type="domain" description="LysM" evidence="9">
    <location>
        <begin position="182"/>
        <end position="225"/>
    </location>
</feature>
<dbReference type="PANTHER" id="PTHR47053:SF1">
    <property type="entry name" value="MUREIN DD-ENDOPEPTIDASE MEPH-RELATED"/>
    <property type="match status" value="1"/>
</dbReference>
<keyword evidence="5" id="KW-0378">Hydrolase</keyword>
<name>A0A0M0LFA3_9BACL</name>
<feature type="signal peptide" evidence="8">
    <location>
        <begin position="1"/>
        <end position="25"/>
    </location>
</feature>
<proteinExistence type="inferred from homology"/>
<dbReference type="InterPro" id="IPR018392">
    <property type="entry name" value="LysM"/>
</dbReference>
<dbReference type="CDD" id="cd00118">
    <property type="entry name" value="LysM"/>
    <property type="match status" value="3"/>
</dbReference>
<dbReference type="InterPro" id="IPR038765">
    <property type="entry name" value="Papain-like_cys_pep_sf"/>
</dbReference>
<keyword evidence="12" id="KW-1185">Reference proteome</keyword>
<dbReference type="OrthoDB" id="9813368at2"/>
<dbReference type="Pfam" id="PF00877">
    <property type="entry name" value="NLPC_P60"/>
    <property type="match status" value="1"/>
</dbReference>
<accession>A0A0M0LFA3</accession>
<dbReference type="InterPro" id="IPR051202">
    <property type="entry name" value="Peptidase_C40"/>
</dbReference>
<dbReference type="SUPFAM" id="SSF54106">
    <property type="entry name" value="LysM domain"/>
    <property type="match status" value="3"/>
</dbReference>
<comment type="caution">
    <text evidence="11">The sequence shown here is derived from an EMBL/GenBank/DDBJ whole genome shotgun (WGS) entry which is preliminary data.</text>
</comment>
<keyword evidence="4" id="KW-0677">Repeat</keyword>
<dbReference type="InterPro" id="IPR000064">
    <property type="entry name" value="NLP_P60_dom"/>
</dbReference>
<evidence type="ECO:0000259" key="10">
    <source>
        <dbReference type="PROSITE" id="PS51935"/>
    </source>
</evidence>
<evidence type="ECO:0000256" key="2">
    <source>
        <dbReference type="ARBA" id="ARBA00022670"/>
    </source>
</evidence>
<dbReference type="PATRIC" id="fig|263475.3.peg.4260"/>
<feature type="region of interest" description="Disordered" evidence="7">
    <location>
        <begin position="227"/>
        <end position="251"/>
    </location>
</feature>
<feature type="domain" description="LysM" evidence="9">
    <location>
        <begin position="99"/>
        <end position="142"/>
    </location>
</feature>
<dbReference type="PANTHER" id="PTHR47053">
    <property type="entry name" value="MUREIN DD-ENDOPEPTIDASE MEPH-RELATED"/>
    <property type="match status" value="1"/>
</dbReference>
<evidence type="ECO:0000256" key="1">
    <source>
        <dbReference type="ARBA" id="ARBA00007074"/>
    </source>
</evidence>
<evidence type="ECO:0000256" key="5">
    <source>
        <dbReference type="ARBA" id="ARBA00022801"/>
    </source>
</evidence>
<feature type="domain" description="LysM" evidence="9">
    <location>
        <begin position="28"/>
        <end position="71"/>
    </location>
</feature>
<reference evidence="12" key="1">
    <citation type="submission" date="2015-08" db="EMBL/GenBank/DDBJ databases">
        <title>Fjat-10028 dsm 16317.</title>
        <authorList>
            <person name="Liu B."/>
            <person name="Wang J."/>
            <person name="Zhu Y."/>
            <person name="Liu G."/>
            <person name="Chen Q."/>
            <person name="Chen Z."/>
            <person name="Lan J."/>
            <person name="Che J."/>
            <person name="Ge C."/>
            <person name="Shi H."/>
            <person name="Pan Z."/>
            <person name="Liu X."/>
        </authorList>
    </citation>
    <scope>NUCLEOTIDE SEQUENCE [LARGE SCALE GENOMIC DNA]</scope>
    <source>
        <strain evidence="12">DSM 16317</strain>
    </source>
</reference>
<keyword evidence="6" id="KW-0788">Thiol protease</keyword>
<evidence type="ECO:0000259" key="9">
    <source>
        <dbReference type="PROSITE" id="PS51782"/>
    </source>
</evidence>
<organism evidence="11 12">
    <name type="scientific">Viridibacillus arvi</name>
    <dbReference type="NCBI Taxonomy" id="263475"/>
    <lineage>
        <taxon>Bacteria</taxon>
        <taxon>Bacillati</taxon>
        <taxon>Bacillota</taxon>
        <taxon>Bacilli</taxon>
        <taxon>Bacillales</taxon>
        <taxon>Caryophanaceae</taxon>
        <taxon>Viridibacillus</taxon>
    </lineage>
</organism>
<protein>
    <recommendedName>
        <fullName evidence="13">Peptidoglycan hydrolase</fullName>
    </recommendedName>
</protein>
<dbReference type="EMBL" id="LILB01000005">
    <property type="protein sequence ID" value="KOO49631.1"/>
    <property type="molecule type" value="Genomic_DNA"/>
</dbReference>
<evidence type="ECO:0000256" key="4">
    <source>
        <dbReference type="ARBA" id="ARBA00022737"/>
    </source>
</evidence>
<dbReference type="InterPro" id="IPR036779">
    <property type="entry name" value="LysM_dom_sf"/>
</dbReference>
<dbReference type="SUPFAM" id="SSF54001">
    <property type="entry name" value="Cysteine proteinases"/>
    <property type="match status" value="1"/>
</dbReference>
<dbReference type="PROSITE" id="PS51782">
    <property type="entry name" value="LYSM"/>
    <property type="match status" value="3"/>
</dbReference>
<dbReference type="Pfam" id="PF01476">
    <property type="entry name" value="LysM"/>
    <property type="match status" value="3"/>
</dbReference>
<dbReference type="GO" id="GO:0008234">
    <property type="term" value="F:cysteine-type peptidase activity"/>
    <property type="evidence" value="ECO:0007669"/>
    <property type="project" value="UniProtKB-KW"/>
</dbReference>
<dbReference type="Gene3D" id="3.10.350.10">
    <property type="entry name" value="LysM domain"/>
    <property type="match status" value="3"/>
</dbReference>
<dbReference type="AlphaFoldDB" id="A0A0M0LFA3"/>
<evidence type="ECO:0000256" key="8">
    <source>
        <dbReference type="SAM" id="SignalP"/>
    </source>
</evidence>
<feature type="compositionally biased region" description="Low complexity" evidence="7">
    <location>
        <begin position="144"/>
        <end position="161"/>
    </location>
</feature>
<evidence type="ECO:0000313" key="12">
    <source>
        <dbReference type="Proteomes" id="UP000036867"/>
    </source>
</evidence>
<feature type="region of interest" description="Disordered" evidence="7">
    <location>
        <begin position="75"/>
        <end position="98"/>
    </location>
</feature>
<feature type="compositionally biased region" description="Low complexity" evidence="7">
    <location>
        <begin position="240"/>
        <end position="251"/>
    </location>
</feature>
<dbReference type="RefSeq" id="WP_053417801.1">
    <property type="nucleotide sequence ID" value="NZ_LILB01000005.1"/>
</dbReference>
<dbReference type="GO" id="GO:0006508">
    <property type="term" value="P:proteolysis"/>
    <property type="evidence" value="ECO:0007669"/>
    <property type="project" value="UniProtKB-KW"/>
</dbReference>
<dbReference type="GeneID" id="301137394"/>
<dbReference type="Gene3D" id="3.90.1720.10">
    <property type="entry name" value="endopeptidase domain like (from Nostoc punctiforme)"/>
    <property type="match status" value="1"/>
</dbReference>
<evidence type="ECO:0000256" key="3">
    <source>
        <dbReference type="ARBA" id="ARBA00022729"/>
    </source>
</evidence>
<feature type="chain" id="PRO_5039054166" description="Peptidoglycan hydrolase" evidence="8">
    <location>
        <begin position="26"/>
        <end position="377"/>
    </location>
</feature>
<evidence type="ECO:0000256" key="7">
    <source>
        <dbReference type="SAM" id="MobiDB-lite"/>
    </source>
</evidence>
<keyword evidence="2" id="KW-0645">Protease</keyword>
<evidence type="ECO:0000313" key="11">
    <source>
        <dbReference type="EMBL" id="KOO49631.1"/>
    </source>
</evidence>
<dbReference type="SMART" id="SM00257">
    <property type="entry name" value="LysM"/>
    <property type="match status" value="3"/>
</dbReference>
<evidence type="ECO:0008006" key="13">
    <source>
        <dbReference type="Google" id="ProtNLM"/>
    </source>
</evidence>
<sequence>MKKAAYSILATGALALCINSQSTEASSNTYTVKSGDSLYTIALKHGTTVTKLKKSNNLKSDIIYPKQKLILSGKVSTQTSKTPSNTVNTNAVSPSSNTATYKVKQGDTLSKISTKYKVSVSALQKTNNIKDHLIYVGQKIKIPTTTTNAGNAGKPTGNTTPTPKPKPDTTTKPPTTTNVNATSYKVVAGDTLSGIAYKFGITITQLKSWNGLTSDLIRVGQTLKVKNSSNSTIQQDKENTTNVSTPTPPTVSTNDIKQKAVNLGLSLQNTPYVWGGQTPAGFDCSGFIHYVFNNAGLSMTRTNAIGYEARSYYINTPQVGDLVFFRDTYQTGISHLGIYIGNGQFVHAGGTHVQVSSVNEPYWAQHFDSYKRFYSLD</sequence>
<gene>
    <name evidence="11" type="ORF">AMD00_14940</name>
</gene>
<feature type="compositionally biased region" description="Low complexity" evidence="7">
    <location>
        <begin position="168"/>
        <end position="177"/>
    </location>
</feature>
<evidence type="ECO:0000256" key="6">
    <source>
        <dbReference type="ARBA" id="ARBA00022807"/>
    </source>
</evidence>